<sequence>MKLGPDLLIKVEKLNVHKCEKCPRVFVNLSDLINHRSYHEKCFLDHVVSAYVSVKKVKIFKCETCHQNFYNNRDFMLHKLAHIQANVRNERKINKSNGYQDIEKPYKCPHCDVSYVAQSTLEAHSILHLPFPHICKCGIGYYQKQDLKSHIKLVHSNEIEANEEELVKSQRKADGTLQRKDSKSKNIKKGKKSKKRNWKVELKHKDIDIKIKQELDIPDPDIVIRKTADGKFVCPQCKKLFGSKRSVIQHHRIHTGERPYKCHLCPKAFTQGITLKTHLERHFSKERIYVCKHCPKAFALPYYRDRHEIIHNSVKPFECSFCGKRFHDQSACIRHKRIHTGDKRYRCPYCPKAFSDHVKYRLELFSKLDSAEWSGKLNSEKEIEM</sequence>
<name>A0ACC2QXQ9_9NEOP</name>
<comment type="caution">
    <text evidence="1">The sequence shown here is derived from an EMBL/GenBank/DDBJ whole genome shotgun (WGS) entry which is preliminary data.</text>
</comment>
<keyword evidence="2" id="KW-1185">Reference proteome</keyword>
<reference evidence="1" key="1">
    <citation type="submission" date="2023-03" db="EMBL/GenBank/DDBJ databases">
        <title>Chromosome-level genomes of two armyworms, Mythimna separata and Mythimna loreyi, provide insights into the biosynthesis and reception of sex pheromones.</title>
        <authorList>
            <person name="Zhao H."/>
        </authorList>
    </citation>
    <scope>NUCLEOTIDE SEQUENCE</scope>
    <source>
        <strain evidence="1">BeijingLab</strain>
    </source>
</reference>
<protein>
    <submittedName>
        <fullName evidence="1">Uncharacterized protein</fullName>
    </submittedName>
</protein>
<dbReference type="Proteomes" id="UP001231649">
    <property type="component" value="Chromosome 9"/>
</dbReference>
<dbReference type="EMBL" id="CM056785">
    <property type="protein sequence ID" value="KAJ8727897.1"/>
    <property type="molecule type" value="Genomic_DNA"/>
</dbReference>
<evidence type="ECO:0000313" key="2">
    <source>
        <dbReference type="Proteomes" id="UP001231649"/>
    </source>
</evidence>
<organism evidence="1 2">
    <name type="scientific">Mythimna loreyi</name>
    <dbReference type="NCBI Taxonomy" id="667449"/>
    <lineage>
        <taxon>Eukaryota</taxon>
        <taxon>Metazoa</taxon>
        <taxon>Ecdysozoa</taxon>
        <taxon>Arthropoda</taxon>
        <taxon>Hexapoda</taxon>
        <taxon>Insecta</taxon>
        <taxon>Pterygota</taxon>
        <taxon>Neoptera</taxon>
        <taxon>Endopterygota</taxon>
        <taxon>Lepidoptera</taxon>
        <taxon>Glossata</taxon>
        <taxon>Ditrysia</taxon>
        <taxon>Noctuoidea</taxon>
        <taxon>Noctuidae</taxon>
        <taxon>Noctuinae</taxon>
        <taxon>Hadenini</taxon>
        <taxon>Mythimna</taxon>
    </lineage>
</organism>
<accession>A0ACC2QXQ9</accession>
<evidence type="ECO:0000313" key="1">
    <source>
        <dbReference type="EMBL" id="KAJ8727897.1"/>
    </source>
</evidence>
<proteinExistence type="predicted"/>
<gene>
    <name evidence="1" type="ORF">PYW08_016282</name>
</gene>